<reference evidence="1 2" key="1">
    <citation type="journal article" date="2024" name="G3 (Bethesda)">
        <title>Genome assembly of Hibiscus sabdariffa L. provides insights into metabolisms of medicinal natural products.</title>
        <authorList>
            <person name="Kim T."/>
        </authorList>
    </citation>
    <scope>NUCLEOTIDE SEQUENCE [LARGE SCALE GENOMIC DNA]</scope>
    <source>
        <strain evidence="1">TK-2024</strain>
        <tissue evidence="1">Old leaves</tissue>
    </source>
</reference>
<evidence type="ECO:0000313" key="1">
    <source>
        <dbReference type="EMBL" id="KAK8508692.1"/>
    </source>
</evidence>
<gene>
    <name evidence="1" type="ORF">V6N12_032687</name>
</gene>
<dbReference type="EMBL" id="JBBPBM010000098">
    <property type="protein sequence ID" value="KAK8508692.1"/>
    <property type="molecule type" value="Genomic_DNA"/>
</dbReference>
<sequence>MHKLAYTLTHCPDALWVQALRQKYKLQGLCPLSIARNCCSPFWRALSNVWDSVRDNVSWIVGNGMDVNVWNDTWVPSLGPLRLWLRSSPLVVASLTFDDLLLHDRQWDVNRLSGSLLPEAIPFVVGIPPPLVGTCDVLSWNSTPAGNFTVASAYARLLESVWEAIDPKWS</sequence>
<name>A0ABR2BP49_9ROSI</name>
<evidence type="ECO:0000313" key="2">
    <source>
        <dbReference type="Proteomes" id="UP001472677"/>
    </source>
</evidence>
<proteinExistence type="predicted"/>
<organism evidence="1 2">
    <name type="scientific">Hibiscus sabdariffa</name>
    <name type="common">roselle</name>
    <dbReference type="NCBI Taxonomy" id="183260"/>
    <lineage>
        <taxon>Eukaryota</taxon>
        <taxon>Viridiplantae</taxon>
        <taxon>Streptophyta</taxon>
        <taxon>Embryophyta</taxon>
        <taxon>Tracheophyta</taxon>
        <taxon>Spermatophyta</taxon>
        <taxon>Magnoliopsida</taxon>
        <taxon>eudicotyledons</taxon>
        <taxon>Gunneridae</taxon>
        <taxon>Pentapetalae</taxon>
        <taxon>rosids</taxon>
        <taxon>malvids</taxon>
        <taxon>Malvales</taxon>
        <taxon>Malvaceae</taxon>
        <taxon>Malvoideae</taxon>
        <taxon>Hibiscus</taxon>
    </lineage>
</organism>
<dbReference type="Proteomes" id="UP001472677">
    <property type="component" value="Unassembled WGS sequence"/>
</dbReference>
<accession>A0ABR2BP49</accession>
<keyword evidence="2" id="KW-1185">Reference proteome</keyword>
<comment type="caution">
    <text evidence="1">The sequence shown here is derived from an EMBL/GenBank/DDBJ whole genome shotgun (WGS) entry which is preliminary data.</text>
</comment>
<protein>
    <submittedName>
        <fullName evidence="1">Uncharacterized protein</fullName>
    </submittedName>
</protein>